<evidence type="ECO:0000313" key="1">
    <source>
        <dbReference type="EMBL" id="OMO50932.1"/>
    </source>
</evidence>
<dbReference type="Gramene" id="OMO50932">
    <property type="protein sequence ID" value="OMO50932"/>
    <property type="gene ID" value="CCACVL1_30113"/>
</dbReference>
<evidence type="ECO:0000313" key="2">
    <source>
        <dbReference type="Proteomes" id="UP000188268"/>
    </source>
</evidence>
<dbReference type="EMBL" id="AWWV01016007">
    <property type="protein sequence ID" value="OMO50932.1"/>
    <property type="molecule type" value="Genomic_DNA"/>
</dbReference>
<dbReference type="AlphaFoldDB" id="A0A1R3FYM7"/>
<sequence length="39" mass="4064">MKCLTADCSSIGGSEGFTESISLPTAKVGGLSLYRIKQN</sequence>
<dbReference type="Proteomes" id="UP000188268">
    <property type="component" value="Unassembled WGS sequence"/>
</dbReference>
<proteinExistence type="predicted"/>
<reference evidence="1 2" key="1">
    <citation type="submission" date="2013-09" db="EMBL/GenBank/DDBJ databases">
        <title>Corchorus capsularis genome sequencing.</title>
        <authorList>
            <person name="Alam M."/>
            <person name="Haque M.S."/>
            <person name="Islam M.S."/>
            <person name="Emdad E.M."/>
            <person name="Islam M.M."/>
            <person name="Ahmed B."/>
            <person name="Halim A."/>
            <person name="Hossen Q.M.M."/>
            <person name="Hossain M.Z."/>
            <person name="Ahmed R."/>
            <person name="Khan M.M."/>
            <person name="Islam R."/>
            <person name="Rashid M.M."/>
            <person name="Khan S.A."/>
            <person name="Rahman M.S."/>
            <person name="Alam M."/>
        </authorList>
    </citation>
    <scope>NUCLEOTIDE SEQUENCE [LARGE SCALE GENOMIC DNA]</scope>
    <source>
        <strain evidence="2">cv. CVL-1</strain>
        <tissue evidence="1">Whole seedling</tissue>
    </source>
</reference>
<organism evidence="1 2">
    <name type="scientific">Corchorus capsularis</name>
    <name type="common">Jute</name>
    <dbReference type="NCBI Taxonomy" id="210143"/>
    <lineage>
        <taxon>Eukaryota</taxon>
        <taxon>Viridiplantae</taxon>
        <taxon>Streptophyta</taxon>
        <taxon>Embryophyta</taxon>
        <taxon>Tracheophyta</taxon>
        <taxon>Spermatophyta</taxon>
        <taxon>Magnoliopsida</taxon>
        <taxon>eudicotyledons</taxon>
        <taxon>Gunneridae</taxon>
        <taxon>Pentapetalae</taxon>
        <taxon>rosids</taxon>
        <taxon>malvids</taxon>
        <taxon>Malvales</taxon>
        <taxon>Malvaceae</taxon>
        <taxon>Grewioideae</taxon>
        <taxon>Apeibeae</taxon>
        <taxon>Corchorus</taxon>
    </lineage>
</organism>
<gene>
    <name evidence="1" type="ORF">CCACVL1_30113</name>
</gene>
<name>A0A1R3FYM7_COCAP</name>
<protein>
    <submittedName>
        <fullName evidence="1">Uncharacterized protein</fullName>
    </submittedName>
</protein>
<accession>A0A1R3FYM7</accession>
<comment type="caution">
    <text evidence="1">The sequence shown here is derived from an EMBL/GenBank/DDBJ whole genome shotgun (WGS) entry which is preliminary data.</text>
</comment>
<keyword evidence="2" id="KW-1185">Reference proteome</keyword>